<comment type="catalytic activity">
    <reaction evidence="6">
        <text>[molybdopterin-synthase sulfur-carrier protein]-C-terminal Gly-Gly + ATP + H(+) = [molybdopterin-synthase sulfur-carrier protein]-C-terminal Gly-Gly-AMP + diphosphate</text>
        <dbReference type="Rhea" id="RHEA:43616"/>
        <dbReference type="Rhea" id="RHEA-COMP:12159"/>
        <dbReference type="Rhea" id="RHEA-COMP:12202"/>
        <dbReference type="ChEBI" id="CHEBI:15378"/>
        <dbReference type="ChEBI" id="CHEBI:30616"/>
        <dbReference type="ChEBI" id="CHEBI:33019"/>
        <dbReference type="ChEBI" id="CHEBI:90618"/>
        <dbReference type="ChEBI" id="CHEBI:90778"/>
        <dbReference type="EC" id="2.7.7.80"/>
    </reaction>
</comment>
<evidence type="ECO:0000256" key="13">
    <source>
        <dbReference type="ARBA" id="ARBA00078531"/>
    </source>
</evidence>
<dbReference type="InterPro" id="IPR045886">
    <property type="entry name" value="ThiF/MoeB/HesA"/>
</dbReference>
<keyword evidence="4" id="KW-0547">Nucleotide-binding</keyword>
<protein>
    <recommendedName>
        <fullName evidence="10">Molybdopterin-synthase adenylyltransferase</fullName>
        <ecNumber evidence="9">2.7.7.80</ecNumber>
    </recommendedName>
    <alternativeName>
        <fullName evidence="13">MoaD protein adenylase</fullName>
    </alternativeName>
    <alternativeName>
        <fullName evidence="11">Molybdopterin-converting factor subunit 1 adenylase</fullName>
    </alternativeName>
    <alternativeName>
        <fullName evidence="12">Sulfur carrier protein MoaD adenylyltransferase</fullName>
    </alternativeName>
</protein>
<gene>
    <name evidence="15" type="ordered locus">M5M_09370</name>
</gene>
<name>K4KIT2_SIMAS</name>
<keyword evidence="3" id="KW-0808">Transferase</keyword>
<keyword evidence="16" id="KW-1185">Reference proteome</keyword>
<comment type="function">
    <text evidence="7">Catalyzes the adenylation by ATP of the carboxyl group of the C-terminal glycine of sulfur carrier protein MoaD.</text>
</comment>
<evidence type="ECO:0000256" key="12">
    <source>
        <dbReference type="ARBA" id="ARBA00075328"/>
    </source>
</evidence>
<accession>K4KIT2</accession>
<evidence type="ECO:0000313" key="15">
    <source>
        <dbReference type="EMBL" id="AFU99059.1"/>
    </source>
</evidence>
<dbReference type="STRING" id="1117647.M5M_09370"/>
<dbReference type="RefSeq" id="WP_015047223.1">
    <property type="nucleotide sequence ID" value="NC_018868.3"/>
</dbReference>
<evidence type="ECO:0000256" key="2">
    <source>
        <dbReference type="ARBA" id="ARBA00009919"/>
    </source>
</evidence>
<keyword evidence="5" id="KW-0067">ATP-binding</keyword>
<feature type="domain" description="THIF-type NAD/FAD binding fold" evidence="14">
    <location>
        <begin position="9"/>
        <end position="244"/>
    </location>
</feature>
<dbReference type="InterPro" id="IPR000594">
    <property type="entry name" value="ThiF_NAD_FAD-bd"/>
</dbReference>
<dbReference type="CDD" id="cd00757">
    <property type="entry name" value="ThiF_MoeB_HesA_family"/>
    <property type="match status" value="1"/>
</dbReference>
<evidence type="ECO:0000256" key="8">
    <source>
        <dbReference type="ARBA" id="ARBA00063809"/>
    </source>
</evidence>
<dbReference type="OrthoDB" id="9804286at2"/>
<dbReference type="GO" id="GO:0005524">
    <property type="term" value="F:ATP binding"/>
    <property type="evidence" value="ECO:0007669"/>
    <property type="project" value="UniProtKB-KW"/>
</dbReference>
<dbReference type="HOGENOM" id="CLU_013325_10_3_6"/>
<comment type="subunit">
    <text evidence="8">Homodimer. Forms a stable heterotetrameric complex of 2 MoeB and 2 MoaD during adenylation of MoaD.</text>
</comment>
<evidence type="ECO:0000256" key="7">
    <source>
        <dbReference type="ARBA" id="ARBA00055169"/>
    </source>
</evidence>
<comment type="similarity">
    <text evidence="2">Belongs to the HesA/MoeB/ThiF family.</text>
</comment>
<reference evidence="15 16" key="1">
    <citation type="journal article" date="2013" name="Genome Announc.">
        <title>Complete genome sequence of Simiduia agarivorans SA1(T), a marine bacterium able to degrade a variety of polysaccharides.</title>
        <authorList>
            <person name="Lin S.Y."/>
            <person name="Shieh W.Y."/>
            <person name="Chen J.S."/>
            <person name="Tang S.L."/>
        </authorList>
    </citation>
    <scope>NUCLEOTIDE SEQUENCE [LARGE SCALE GENOMIC DNA]</scope>
    <source>
        <strain evidence="16">DSM 21679 / JCM 13881 / BCRC 17597 / SA1</strain>
    </source>
</reference>
<dbReference type="Gene3D" id="3.40.50.720">
    <property type="entry name" value="NAD(P)-binding Rossmann-like Domain"/>
    <property type="match status" value="1"/>
</dbReference>
<evidence type="ECO:0000256" key="4">
    <source>
        <dbReference type="ARBA" id="ARBA00022741"/>
    </source>
</evidence>
<evidence type="ECO:0000256" key="3">
    <source>
        <dbReference type="ARBA" id="ARBA00022679"/>
    </source>
</evidence>
<evidence type="ECO:0000256" key="11">
    <source>
        <dbReference type="ARBA" id="ARBA00075110"/>
    </source>
</evidence>
<dbReference type="AlphaFoldDB" id="K4KIT2"/>
<dbReference type="Pfam" id="PF00899">
    <property type="entry name" value="ThiF"/>
    <property type="match status" value="1"/>
</dbReference>
<organism evidence="15 16">
    <name type="scientific">Simiduia agarivorans (strain DSM 21679 / JCM 13881 / BCRC 17597 / SA1)</name>
    <dbReference type="NCBI Taxonomy" id="1117647"/>
    <lineage>
        <taxon>Bacteria</taxon>
        <taxon>Pseudomonadati</taxon>
        <taxon>Pseudomonadota</taxon>
        <taxon>Gammaproteobacteria</taxon>
        <taxon>Cellvibrionales</taxon>
        <taxon>Cellvibrionaceae</taxon>
        <taxon>Simiduia</taxon>
    </lineage>
</organism>
<proteinExistence type="inferred from homology"/>
<evidence type="ECO:0000256" key="1">
    <source>
        <dbReference type="ARBA" id="ARBA00005046"/>
    </source>
</evidence>
<sequence length="247" mass="26811">MNNDDLLRYSRHLLLDEIDIAGQEKLLAARVLIIGVGGLGSPAALYLASAGVGQLTLCDDDQVELSNLQRQIAHDESRLGQAKAESAAARLRLINSRIKICARTERLQDDSLLQAVAEHDLVLDCTDNLNTRFAINAACHAHKKPLVSGAAIRWDGQISVFNHAAADSACYRCLYHPDAEQSLTCSESGVVAPLVGIVGAMQALEAIKLIVGTGESLTNRLLLLDGKYLQWREIRLVRDPHCPVCSI</sequence>
<dbReference type="GO" id="GO:0008146">
    <property type="term" value="F:sulfotransferase activity"/>
    <property type="evidence" value="ECO:0007669"/>
    <property type="project" value="TreeGrafter"/>
</dbReference>
<comment type="pathway">
    <text evidence="1">Cofactor biosynthesis; molybdopterin biosynthesis.</text>
</comment>
<evidence type="ECO:0000259" key="14">
    <source>
        <dbReference type="Pfam" id="PF00899"/>
    </source>
</evidence>
<dbReference type="GO" id="GO:0005829">
    <property type="term" value="C:cytosol"/>
    <property type="evidence" value="ECO:0007669"/>
    <property type="project" value="TreeGrafter"/>
</dbReference>
<dbReference type="PANTHER" id="PTHR10953:SF102">
    <property type="entry name" value="ADENYLYLTRANSFERASE AND SULFURTRANSFERASE MOCS3"/>
    <property type="match status" value="1"/>
</dbReference>
<evidence type="ECO:0000256" key="6">
    <source>
        <dbReference type="ARBA" id="ARBA00052218"/>
    </source>
</evidence>
<dbReference type="GO" id="GO:0004792">
    <property type="term" value="F:thiosulfate-cyanide sulfurtransferase activity"/>
    <property type="evidence" value="ECO:0007669"/>
    <property type="project" value="TreeGrafter"/>
</dbReference>
<dbReference type="KEGG" id="saga:M5M_09370"/>
<dbReference type="GO" id="GO:0008641">
    <property type="term" value="F:ubiquitin-like modifier activating enzyme activity"/>
    <property type="evidence" value="ECO:0007669"/>
    <property type="project" value="InterPro"/>
</dbReference>
<evidence type="ECO:0000256" key="5">
    <source>
        <dbReference type="ARBA" id="ARBA00022840"/>
    </source>
</evidence>
<dbReference type="EC" id="2.7.7.80" evidence="9"/>
<evidence type="ECO:0000256" key="9">
    <source>
        <dbReference type="ARBA" id="ARBA00066884"/>
    </source>
</evidence>
<dbReference type="GO" id="GO:0061605">
    <property type="term" value="F:molybdopterin-synthase adenylyltransferase activity"/>
    <property type="evidence" value="ECO:0007669"/>
    <property type="project" value="UniProtKB-EC"/>
</dbReference>
<dbReference type="EMBL" id="CP003746">
    <property type="protein sequence ID" value="AFU99059.1"/>
    <property type="molecule type" value="Genomic_DNA"/>
</dbReference>
<dbReference type="SUPFAM" id="SSF69572">
    <property type="entry name" value="Activating enzymes of the ubiquitin-like proteins"/>
    <property type="match status" value="1"/>
</dbReference>
<evidence type="ECO:0000256" key="10">
    <source>
        <dbReference type="ARBA" id="ARBA00073635"/>
    </source>
</evidence>
<dbReference type="FunFam" id="3.40.50.720:FF:000033">
    <property type="entry name" value="Adenylyltransferase and sulfurtransferase MOCS3"/>
    <property type="match status" value="1"/>
</dbReference>
<dbReference type="PANTHER" id="PTHR10953">
    <property type="entry name" value="UBIQUITIN-ACTIVATING ENZYME E1"/>
    <property type="match status" value="1"/>
</dbReference>
<evidence type="ECO:0000313" key="16">
    <source>
        <dbReference type="Proteomes" id="UP000000466"/>
    </source>
</evidence>
<dbReference type="NCBIfam" id="NF004281">
    <property type="entry name" value="PRK05690.1"/>
    <property type="match status" value="1"/>
</dbReference>
<dbReference type="eggNOG" id="COG0476">
    <property type="taxonomic scope" value="Bacteria"/>
</dbReference>
<dbReference type="InterPro" id="IPR035985">
    <property type="entry name" value="Ubiquitin-activating_enz"/>
</dbReference>
<dbReference type="Proteomes" id="UP000000466">
    <property type="component" value="Chromosome"/>
</dbReference>